<protein>
    <submittedName>
        <fullName evidence="2">Putative ATPase domain containing protein</fullName>
    </submittedName>
</protein>
<dbReference type="AlphaFoldDB" id="A0A6M3K0Q5"/>
<accession>A0A6M3K0Q5</accession>
<evidence type="ECO:0000313" key="1">
    <source>
        <dbReference type="EMBL" id="QJA57528.1"/>
    </source>
</evidence>
<evidence type="ECO:0000313" key="2">
    <source>
        <dbReference type="EMBL" id="QJA75900.1"/>
    </source>
</evidence>
<proteinExistence type="predicted"/>
<gene>
    <name evidence="2" type="ORF">MM415A01657_0003</name>
    <name evidence="1" type="ORF">MM415B01627_0011</name>
</gene>
<dbReference type="Pfam" id="PF13479">
    <property type="entry name" value="AAA_24"/>
    <property type="match status" value="1"/>
</dbReference>
<dbReference type="EMBL" id="MT141278">
    <property type="protein sequence ID" value="QJA57528.1"/>
    <property type="molecule type" value="Genomic_DNA"/>
</dbReference>
<organism evidence="2">
    <name type="scientific">viral metagenome</name>
    <dbReference type="NCBI Taxonomy" id="1070528"/>
    <lineage>
        <taxon>unclassified sequences</taxon>
        <taxon>metagenomes</taxon>
        <taxon>organismal metagenomes</taxon>
    </lineage>
</organism>
<dbReference type="EMBL" id="MT142192">
    <property type="protein sequence ID" value="QJA75900.1"/>
    <property type="molecule type" value="Genomic_DNA"/>
</dbReference>
<reference evidence="2" key="1">
    <citation type="submission" date="2020-03" db="EMBL/GenBank/DDBJ databases">
        <title>The deep terrestrial virosphere.</title>
        <authorList>
            <person name="Holmfeldt K."/>
            <person name="Nilsson E."/>
            <person name="Simone D."/>
            <person name="Lopez-Fernandez M."/>
            <person name="Wu X."/>
            <person name="de Brujin I."/>
            <person name="Lundin D."/>
            <person name="Andersson A."/>
            <person name="Bertilsson S."/>
            <person name="Dopson M."/>
        </authorList>
    </citation>
    <scope>NUCLEOTIDE SEQUENCE</scope>
    <source>
        <strain evidence="2">MM415A01657</strain>
        <strain evidence="1">MM415B01627</strain>
    </source>
</reference>
<name>A0A6M3K0Q5_9ZZZZ</name>
<sequence>MALEMKRVTTEDAKPPRRLIMRAGGLEKNGKTHFGFTAPGPLAIFLLDKGSHEGVIDKFIGSKEISVVPLTAVKSTVMNDVDQDEVKRANEKLWQDFLRLYYKVITGNEYRSIIIDTETQLYEIVRLAKFGKLTQVKSHHYTLVNDEYRAFVDEAFNQDKNVIFLDKMRKQYVAKEGKDEGQWNGKHEDAGWGDIGYRVMMNLRVGVDTEGDNFVEVVNCRANTELRGRKFYASEGEADFAHVAAEVYPDFYDITDWLV</sequence>